<evidence type="ECO:0000256" key="1">
    <source>
        <dbReference type="SAM" id="Phobius"/>
    </source>
</evidence>
<keyword evidence="3" id="KW-1185">Reference proteome</keyword>
<keyword evidence="1" id="KW-1133">Transmembrane helix</keyword>
<comment type="caution">
    <text evidence="2">The sequence shown here is derived from an EMBL/GenBank/DDBJ whole genome shotgun (WGS) entry which is preliminary data.</text>
</comment>
<gene>
    <name evidence="2" type="ORF">ACFFIP_10375</name>
</gene>
<reference evidence="2 3" key="1">
    <citation type="submission" date="2024-09" db="EMBL/GenBank/DDBJ databases">
        <authorList>
            <person name="Sun Q."/>
            <person name="Mori K."/>
        </authorList>
    </citation>
    <scope>NUCLEOTIDE SEQUENCE [LARGE SCALE GENOMIC DNA]</scope>
    <source>
        <strain evidence="2 3">CCM 7650</strain>
    </source>
</reference>
<feature type="transmembrane region" description="Helical" evidence="1">
    <location>
        <begin position="57"/>
        <end position="81"/>
    </location>
</feature>
<sequence>MIRMITLSVISIVEMVIAISASIWIYFGFSTLFQKVDNMPVAFQILTFQKITGAENYILNSLFFFSMAILFLILFAATGFLKNAIDKELA</sequence>
<protein>
    <submittedName>
        <fullName evidence="2">Uncharacterized protein</fullName>
    </submittedName>
</protein>
<keyword evidence="1" id="KW-0812">Transmembrane</keyword>
<accession>A0ABV6FTG0</accession>
<dbReference type="Proteomes" id="UP001589797">
    <property type="component" value="Unassembled WGS sequence"/>
</dbReference>
<organism evidence="2 3">
    <name type="scientific">Fontibacter flavus</name>
    <dbReference type="NCBI Taxonomy" id="654838"/>
    <lineage>
        <taxon>Bacteria</taxon>
        <taxon>Pseudomonadati</taxon>
        <taxon>Bacteroidota</taxon>
        <taxon>Cytophagia</taxon>
        <taxon>Cytophagales</taxon>
        <taxon>Cyclobacteriaceae</taxon>
        <taxon>Fontibacter</taxon>
    </lineage>
</organism>
<evidence type="ECO:0000313" key="2">
    <source>
        <dbReference type="EMBL" id="MFC0263087.1"/>
    </source>
</evidence>
<evidence type="ECO:0000313" key="3">
    <source>
        <dbReference type="Proteomes" id="UP001589797"/>
    </source>
</evidence>
<dbReference type="EMBL" id="JBHLWI010000028">
    <property type="protein sequence ID" value="MFC0263087.1"/>
    <property type="molecule type" value="Genomic_DNA"/>
</dbReference>
<keyword evidence="1" id="KW-0472">Membrane</keyword>
<proteinExistence type="predicted"/>
<feature type="transmembrane region" description="Helical" evidence="1">
    <location>
        <begin position="7"/>
        <end position="29"/>
    </location>
</feature>
<name>A0ABV6FTG0_9BACT</name>
<dbReference type="RefSeq" id="WP_382387551.1">
    <property type="nucleotide sequence ID" value="NZ_JBHLWI010000028.1"/>
</dbReference>